<evidence type="ECO:0000256" key="1">
    <source>
        <dbReference type="SAM" id="Phobius"/>
    </source>
</evidence>
<dbReference type="Proteomes" id="UP000284621">
    <property type="component" value="Unassembled WGS sequence"/>
</dbReference>
<evidence type="ECO:0000313" key="2">
    <source>
        <dbReference type="EMBL" id="RHC66982.1"/>
    </source>
</evidence>
<feature type="transmembrane region" description="Helical" evidence="1">
    <location>
        <begin position="43"/>
        <end position="69"/>
    </location>
</feature>
<accession>A0A414B856</accession>
<dbReference type="RefSeq" id="WP_118380637.1">
    <property type="nucleotide sequence ID" value="NZ_CABJFJ010000003.1"/>
</dbReference>
<keyword evidence="3" id="KW-1185">Reference proteome</keyword>
<keyword evidence="1" id="KW-0472">Membrane</keyword>
<comment type="caution">
    <text evidence="2">The sequence shown here is derived from an EMBL/GenBank/DDBJ whole genome shotgun (WGS) entry which is preliminary data.</text>
</comment>
<reference evidence="2 3" key="1">
    <citation type="submission" date="2018-08" db="EMBL/GenBank/DDBJ databases">
        <title>A genome reference for cultivated species of the human gut microbiota.</title>
        <authorList>
            <person name="Zou Y."/>
            <person name="Xue W."/>
            <person name="Luo G."/>
        </authorList>
    </citation>
    <scope>NUCLEOTIDE SEQUENCE [LARGE SCALE GENOMIC DNA]</scope>
    <source>
        <strain evidence="2 3">AM34-3LB</strain>
    </source>
</reference>
<keyword evidence="1" id="KW-0812">Transmembrane</keyword>
<evidence type="ECO:0000313" key="3">
    <source>
        <dbReference type="Proteomes" id="UP000284621"/>
    </source>
</evidence>
<name>A0A414B856_9FIRM</name>
<keyword evidence="1" id="KW-1133">Transmembrane helix</keyword>
<sequence length="72" mass="8727">MRKREKKKVIVWVDHELTKEERKNFSKNYPGERLCFRLRYPYFPLYLSMIAVLINFLNVVVPLIGLLILEMI</sequence>
<proteinExistence type="predicted"/>
<dbReference type="EMBL" id="QSID01000003">
    <property type="protein sequence ID" value="RHC66982.1"/>
    <property type="molecule type" value="Genomic_DNA"/>
</dbReference>
<protein>
    <submittedName>
        <fullName evidence="2">Uncharacterized protein</fullName>
    </submittedName>
</protein>
<organism evidence="2 3">
    <name type="scientific">Anaerobutyricum hallii</name>
    <dbReference type="NCBI Taxonomy" id="39488"/>
    <lineage>
        <taxon>Bacteria</taxon>
        <taxon>Bacillati</taxon>
        <taxon>Bacillota</taxon>
        <taxon>Clostridia</taxon>
        <taxon>Lachnospirales</taxon>
        <taxon>Lachnospiraceae</taxon>
        <taxon>Anaerobutyricum</taxon>
    </lineage>
</organism>
<gene>
    <name evidence="2" type="ORF">DW833_03850</name>
</gene>
<dbReference type="AlphaFoldDB" id="A0A414B856"/>